<dbReference type="EMBL" id="BQXS01002428">
    <property type="protein sequence ID" value="GKT32071.1"/>
    <property type="molecule type" value="Genomic_DNA"/>
</dbReference>
<protein>
    <recommendedName>
        <fullName evidence="3">Recombination activating protein 2</fullName>
    </recommendedName>
</protein>
<sequence length="196" mass="21930">MIISVYMLDSVTKHLVRTSLTRQIEVHGRDSLERAKIFLRCYHCQIGVGQRQSFKHSELWNVSALCCSCPRFEDDPRIRVICTHNSTPPRLEHVGFILVDEEVLILCDHDTAETISQETVLGIYSTYNEVVRASHSQKGQCSALIPAEAGILCDKSCCVDSSTPPSEGHEDYGFGYYYGDVAIGSVFIPYDSSDTM</sequence>
<comment type="caution">
    <text evidence="1">The sequence shown here is derived from an EMBL/GenBank/DDBJ whole genome shotgun (WGS) entry which is preliminary data.</text>
</comment>
<dbReference type="Proteomes" id="UP001057375">
    <property type="component" value="Unassembled WGS sequence"/>
</dbReference>
<proteinExistence type="predicted"/>
<gene>
    <name evidence="1" type="ORF">ADUPG1_002194</name>
</gene>
<name>A0ABQ5KJH3_9EUKA</name>
<evidence type="ECO:0000313" key="1">
    <source>
        <dbReference type="EMBL" id="GKT32071.1"/>
    </source>
</evidence>
<evidence type="ECO:0000313" key="2">
    <source>
        <dbReference type="Proteomes" id="UP001057375"/>
    </source>
</evidence>
<organism evidence="1 2">
    <name type="scientific">Aduncisulcus paluster</name>
    <dbReference type="NCBI Taxonomy" id="2918883"/>
    <lineage>
        <taxon>Eukaryota</taxon>
        <taxon>Metamonada</taxon>
        <taxon>Carpediemonas-like organisms</taxon>
        <taxon>Aduncisulcus</taxon>
    </lineage>
</organism>
<reference evidence="1" key="1">
    <citation type="submission" date="2022-03" db="EMBL/GenBank/DDBJ databases">
        <title>Draft genome sequence of Aduncisulcus paluster, a free-living microaerophilic Fornicata.</title>
        <authorList>
            <person name="Yuyama I."/>
            <person name="Kume K."/>
            <person name="Tamura T."/>
            <person name="Inagaki Y."/>
            <person name="Hashimoto T."/>
        </authorList>
    </citation>
    <scope>NUCLEOTIDE SEQUENCE</scope>
    <source>
        <strain evidence="1">NY0171</strain>
    </source>
</reference>
<evidence type="ECO:0008006" key="3">
    <source>
        <dbReference type="Google" id="ProtNLM"/>
    </source>
</evidence>
<feature type="non-terminal residue" evidence="1">
    <location>
        <position position="196"/>
    </location>
</feature>
<keyword evidence="2" id="KW-1185">Reference proteome</keyword>
<accession>A0ABQ5KJH3</accession>